<gene>
    <name evidence="2" type="ORF">MKZ38_007415</name>
</gene>
<evidence type="ECO:0000313" key="2">
    <source>
        <dbReference type="EMBL" id="KAJ2904674.1"/>
    </source>
</evidence>
<evidence type="ECO:0000313" key="3">
    <source>
        <dbReference type="Proteomes" id="UP001201980"/>
    </source>
</evidence>
<dbReference type="AlphaFoldDB" id="A0AAD5WU70"/>
<feature type="compositionally biased region" description="Polar residues" evidence="1">
    <location>
        <begin position="52"/>
        <end position="66"/>
    </location>
</feature>
<accession>A0AAD5WU70</accession>
<feature type="region of interest" description="Disordered" evidence="1">
    <location>
        <begin position="1"/>
        <end position="91"/>
    </location>
</feature>
<organism evidence="2 3">
    <name type="scientific">Zalerion maritima</name>
    <dbReference type="NCBI Taxonomy" id="339359"/>
    <lineage>
        <taxon>Eukaryota</taxon>
        <taxon>Fungi</taxon>
        <taxon>Dikarya</taxon>
        <taxon>Ascomycota</taxon>
        <taxon>Pezizomycotina</taxon>
        <taxon>Sordariomycetes</taxon>
        <taxon>Lulworthiomycetidae</taxon>
        <taxon>Lulworthiales</taxon>
        <taxon>Lulworthiaceae</taxon>
        <taxon>Zalerion</taxon>
    </lineage>
</organism>
<dbReference type="EMBL" id="JAKWBI020000047">
    <property type="protein sequence ID" value="KAJ2904674.1"/>
    <property type="molecule type" value="Genomic_DNA"/>
</dbReference>
<feature type="compositionally biased region" description="Basic and acidic residues" evidence="1">
    <location>
        <begin position="1"/>
        <end position="10"/>
    </location>
</feature>
<proteinExistence type="predicted"/>
<feature type="compositionally biased region" description="Basic and acidic residues" evidence="1">
    <location>
        <begin position="38"/>
        <end position="51"/>
    </location>
</feature>
<comment type="caution">
    <text evidence="2">The sequence shown here is derived from an EMBL/GenBank/DDBJ whole genome shotgun (WGS) entry which is preliminary data.</text>
</comment>
<evidence type="ECO:0000256" key="1">
    <source>
        <dbReference type="SAM" id="MobiDB-lite"/>
    </source>
</evidence>
<name>A0AAD5WU70_9PEZI</name>
<keyword evidence="3" id="KW-1185">Reference proteome</keyword>
<evidence type="ECO:0008006" key="4">
    <source>
        <dbReference type="Google" id="ProtNLM"/>
    </source>
</evidence>
<reference evidence="2" key="1">
    <citation type="submission" date="2022-07" db="EMBL/GenBank/DDBJ databases">
        <title>Draft genome sequence of Zalerion maritima ATCC 34329, a (micro)plastics degrading marine fungus.</title>
        <authorList>
            <person name="Paco A."/>
            <person name="Goncalves M.F.M."/>
            <person name="Rocha-Santos T.A.P."/>
            <person name="Alves A."/>
        </authorList>
    </citation>
    <scope>NUCLEOTIDE SEQUENCE</scope>
    <source>
        <strain evidence="2">ATCC 34329</strain>
    </source>
</reference>
<dbReference type="Proteomes" id="UP001201980">
    <property type="component" value="Unassembled WGS sequence"/>
</dbReference>
<protein>
    <recommendedName>
        <fullName evidence="4">Protein kinase domain-containing protein</fullName>
    </recommendedName>
</protein>
<dbReference type="InterPro" id="IPR011009">
    <property type="entry name" value="Kinase-like_dom_sf"/>
</dbReference>
<dbReference type="SUPFAM" id="SSF56112">
    <property type="entry name" value="Protein kinase-like (PK-like)"/>
    <property type="match status" value="1"/>
</dbReference>
<sequence length="665" mass="76047">MENQSKETLERAGAATVDNIDASGENLEGQYSFSSPAKLDEKGDLESEHSINNEVTNDAESSSENYPTPRKQVKGKRKSSGSLSGARATKKRVTLSEAISSATESEIANNQPHLASQQKPHLLAFNEVLEATEIKGIGSWISSKGLEWVFQLCQEVCRRDVIYEDLPESSIMRHALDLTAKQSNYWRLLSLCVLTKKEWYFHRLSFYFDDSDLPVHPDQLAAVVKTFDVLDGKETSTREFIEQFGEHQKELFEGKKPQLRRNLEILHRQRFYDYFWDSTKLWVLCVPQKAVARLNCSTNGLIKGFWKREEQRTFRILTKEFKDKQAVQFRRELDVYRTIHDLPGVPSFKGSHVAIAKPPTSESFRIFQHILFPSEDGNGFNLERIFASSCAHDALQENRTQWKFWALIHPVFECMREMQGFTLNKKGDGSIYQGCHGNIIPKNIVQLEKDTPFFLTSWGHAAFRKKPDAPGDSREYHGMSAGNMNTPYYNPKIGPTSSRHNVSRAQHELWAFGAILFECILMITRGTSAMRLHRLERRKEAANKKENQYFDGHDELDDFYHDFPDNPLPARFHNNLGNPIKTMVKKMKELSNGPGLITLTKKILEIVSKRMLVNEILGDDQVASIYEDLARETRMMLKGKGPKGPLEEGELDQYELGALGFELEP</sequence>